<dbReference type="InterPro" id="IPR050266">
    <property type="entry name" value="AB_hydrolase_sf"/>
</dbReference>
<dbReference type="PRINTS" id="PR00111">
    <property type="entry name" value="ABHYDROLASE"/>
</dbReference>
<dbReference type="RefSeq" id="WP_137257216.1">
    <property type="nucleotide sequence ID" value="NZ_JBHSPQ010000003.1"/>
</dbReference>
<keyword evidence="2" id="KW-0378">Hydrolase</keyword>
<dbReference type="OrthoDB" id="7958481at2"/>
<dbReference type="GO" id="GO:0047372">
    <property type="term" value="F:monoacylglycerol lipase activity"/>
    <property type="evidence" value="ECO:0007669"/>
    <property type="project" value="TreeGrafter"/>
</dbReference>
<dbReference type="Pfam" id="PF00561">
    <property type="entry name" value="Abhydrolase_1"/>
    <property type="match status" value="1"/>
</dbReference>
<name>A0A4U3LKU1_9ACTN</name>
<organism evidence="2 3">
    <name type="scientific">Kribbella jiaozuonensis</name>
    <dbReference type="NCBI Taxonomy" id="2575441"/>
    <lineage>
        <taxon>Bacteria</taxon>
        <taxon>Bacillati</taxon>
        <taxon>Actinomycetota</taxon>
        <taxon>Actinomycetes</taxon>
        <taxon>Propionibacteriales</taxon>
        <taxon>Kribbellaceae</taxon>
        <taxon>Kribbella</taxon>
    </lineage>
</organism>
<proteinExistence type="predicted"/>
<dbReference type="Proteomes" id="UP000305836">
    <property type="component" value="Unassembled WGS sequence"/>
</dbReference>
<dbReference type="AlphaFoldDB" id="A0A4U3LKU1"/>
<feature type="domain" description="AB hydrolase-1" evidence="1">
    <location>
        <begin position="30"/>
        <end position="258"/>
    </location>
</feature>
<dbReference type="PANTHER" id="PTHR43798:SF33">
    <property type="entry name" value="HYDROLASE, PUTATIVE (AFU_ORTHOLOGUE AFUA_2G14860)-RELATED"/>
    <property type="match status" value="1"/>
</dbReference>
<dbReference type="InterPro" id="IPR029058">
    <property type="entry name" value="AB_hydrolase_fold"/>
</dbReference>
<evidence type="ECO:0000259" key="1">
    <source>
        <dbReference type="Pfam" id="PF00561"/>
    </source>
</evidence>
<dbReference type="Gene3D" id="3.40.50.1820">
    <property type="entry name" value="alpha/beta hydrolase"/>
    <property type="match status" value="1"/>
</dbReference>
<dbReference type="PANTHER" id="PTHR43798">
    <property type="entry name" value="MONOACYLGLYCEROL LIPASE"/>
    <property type="match status" value="1"/>
</dbReference>
<evidence type="ECO:0000313" key="2">
    <source>
        <dbReference type="EMBL" id="TKK76348.1"/>
    </source>
</evidence>
<dbReference type="GO" id="GO:0046464">
    <property type="term" value="P:acylglycerol catabolic process"/>
    <property type="evidence" value="ECO:0007669"/>
    <property type="project" value="TreeGrafter"/>
</dbReference>
<evidence type="ECO:0000313" key="3">
    <source>
        <dbReference type="Proteomes" id="UP000305836"/>
    </source>
</evidence>
<dbReference type="InterPro" id="IPR000073">
    <property type="entry name" value="AB_hydrolase_1"/>
</dbReference>
<reference evidence="2 3" key="1">
    <citation type="submission" date="2019-04" db="EMBL/GenBank/DDBJ databases">
        <title>Kribbella sp. NEAU-THZ 27 nov., a novel actinomycete isolated from soil.</title>
        <authorList>
            <person name="Duan L."/>
        </authorList>
    </citation>
    <scope>NUCLEOTIDE SEQUENCE [LARGE SCALE GENOMIC DNA]</scope>
    <source>
        <strain evidence="3">NEAU-THZ27</strain>
    </source>
</reference>
<sequence length="276" mass="30485">MNTTTIPEVRFRTVDGVRIRYADSEGSHEPTILLTSPWPESLYAFERIWATLAERFRVVAVDLPGFGQSERRDDLLAPRAMGEFLSRLVAEFELGRPYIVAPDVGTAAALFAAADHPDLFAGVVVGAGGVAVPLELGEPLLSWVVDPDFDKYRHVDPHAVVNAAMNAHAGGVPDEIRADYLTSYEGDRFVESMRYVRRYPEQLPELAELLPTITTPVTIVGARNDHVVPLANAEFLAQRLPNNHLAVLDTGHYAWEESPAEYAALVQQTVDRPTGW</sequence>
<dbReference type="EMBL" id="SZPZ01000004">
    <property type="protein sequence ID" value="TKK76348.1"/>
    <property type="molecule type" value="Genomic_DNA"/>
</dbReference>
<comment type="caution">
    <text evidence="2">The sequence shown here is derived from an EMBL/GenBank/DDBJ whole genome shotgun (WGS) entry which is preliminary data.</text>
</comment>
<accession>A0A4U3LKU1</accession>
<gene>
    <name evidence="2" type="ORF">FDA38_28540</name>
</gene>
<keyword evidence="3" id="KW-1185">Reference proteome</keyword>
<protein>
    <submittedName>
        <fullName evidence="2">Alpha/beta hydrolase</fullName>
    </submittedName>
</protein>
<dbReference type="SUPFAM" id="SSF53474">
    <property type="entry name" value="alpha/beta-Hydrolases"/>
    <property type="match status" value="1"/>
</dbReference>
<dbReference type="GO" id="GO:0016020">
    <property type="term" value="C:membrane"/>
    <property type="evidence" value="ECO:0007669"/>
    <property type="project" value="TreeGrafter"/>
</dbReference>